<evidence type="ECO:0000313" key="4">
    <source>
        <dbReference type="Proteomes" id="UP000284706"/>
    </source>
</evidence>
<feature type="region of interest" description="Disordered" evidence="2">
    <location>
        <begin position="44"/>
        <end position="86"/>
    </location>
</feature>
<proteinExistence type="predicted"/>
<dbReference type="AlphaFoldDB" id="A0A409YBT4"/>
<reference evidence="3 4" key="1">
    <citation type="journal article" date="2018" name="Evol. Lett.">
        <title>Horizontal gene cluster transfer increased hallucinogenic mushroom diversity.</title>
        <authorList>
            <person name="Reynolds H.T."/>
            <person name="Vijayakumar V."/>
            <person name="Gluck-Thaler E."/>
            <person name="Korotkin H.B."/>
            <person name="Matheny P.B."/>
            <person name="Slot J.C."/>
        </authorList>
    </citation>
    <scope>NUCLEOTIDE SEQUENCE [LARGE SCALE GENOMIC DNA]</scope>
    <source>
        <strain evidence="3 4">SRW20</strain>
    </source>
</reference>
<evidence type="ECO:0000313" key="3">
    <source>
        <dbReference type="EMBL" id="PPR00477.1"/>
    </source>
</evidence>
<evidence type="ECO:0000256" key="1">
    <source>
        <dbReference type="SAM" id="Coils"/>
    </source>
</evidence>
<comment type="caution">
    <text evidence="3">The sequence shown here is derived from an EMBL/GenBank/DDBJ whole genome shotgun (WGS) entry which is preliminary data.</text>
</comment>
<feature type="compositionally biased region" description="Polar residues" evidence="2">
    <location>
        <begin position="44"/>
        <end position="64"/>
    </location>
</feature>
<name>A0A409YBT4_9AGAR</name>
<organism evidence="3 4">
    <name type="scientific">Gymnopilus dilepis</name>
    <dbReference type="NCBI Taxonomy" id="231916"/>
    <lineage>
        <taxon>Eukaryota</taxon>
        <taxon>Fungi</taxon>
        <taxon>Dikarya</taxon>
        <taxon>Basidiomycota</taxon>
        <taxon>Agaricomycotina</taxon>
        <taxon>Agaricomycetes</taxon>
        <taxon>Agaricomycetidae</taxon>
        <taxon>Agaricales</taxon>
        <taxon>Agaricineae</taxon>
        <taxon>Hymenogastraceae</taxon>
        <taxon>Gymnopilus</taxon>
    </lineage>
</organism>
<feature type="coiled-coil region" evidence="1">
    <location>
        <begin position="121"/>
        <end position="180"/>
    </location>
</feature>
<sequence>MSTTGLDPPSSPVQNYVFSSIAYDAIDDFGTQILAERRLLSQQAYRAKQEPSTPLKQRQSSEPCSSPAAPKQESNDPTFVLGPDHDEDSGGYSVRQWIEYLDEAIHKLSMSYRSLRTDCRCTELQLQYENLNKDFELLQAKLENSLAEMGLELKHAMGARHELEKVVGEQQEEIRKLKSTLGLAGHLLCG</sequence>
<dbReference type="Proteomes" id="UP000284706">
    <property type="component" value="Unassembled WGS sequence"/>
</dbReference>
<protein>
    <submittedName>
        <fullName evidence="3">Uncharacterized protein</fullName>
    </submittedName>
</protein>
<evidence type="ECO:0000256" key="2">
    <source>
        <dbReference type="SAM" id="MobiDB-lite"/>
    </source>
</evidence>
<dbReference type="EMBL" id="NHYE01001006">
    <property type="protein sequence ID" value="PPR00477.1"/>
    <property type="molecule type" value="Genomic_DNA"/>
</dbReference>
<gene>
    <name evidence="3" type="ORF">CVT26_009684</name>
</gene>
<keyword evidence="4" id="KW-1185">Reference proteome</keyword>
<keyword evidence="1" id="KW-0175">Coiled coil</keyword>
<dbReference type="InParanoid" id="A0A409YBT4"/>
<accession>A0A409YBT4</accession>